<organism evidence="1 2">
    <name type="scientific">Vigna unguiculata</name>
    <name type="common">Cowpea</name>
    <dbReference type="NCBI Taxonomy" id="3917"/>
    <lineage>
        <taxon>Eukaryota</taxon>
        <taxon>Viridiplantae</taxon>
        <taxon>Streptophyta</taxon>
        <taxon>Embryophyta</taxon>
        <taxon>Tracheophyta</taxon>
        <taxon>Spermatophyta</taxon>
        <taxon>Magnoliopsida</taxon>
        <taxon>eudicotyledons</taxon>
        <taxon>Gunneridae</taxon>
        <taxon>Pentapetalae</taxon>
        <taxon>rosids</taxon>
        <taxon>fabids</taxon>
        <taxon>Fabales</taxon>
        <taxon>Fabaceae</taxon>
        <taxon>Papilionoideae</taxon>
        <taxon>50 kb inversion clade</taxon>
        <taxon>NPAAA clade</taxon>
        <taxon>indigoferoid/millettioid clade</taxon>
        <taxon>Phaseoleae</taxon>
        <taxon>Vigna</taxon>
    </lineage>
</organism>
<accession>A0A4D6L4G5</accession>
<proteinExistence type="predicted"/>
<evidence type="ECO:0000313" key="1">
    <source>
        <dbReference type="EMBL" id="QCD83379.1"/>
    </source>
</evidence>
<reference evidence="1 2" key="1">
    <citation type="submission" date="2019-04" db="EMBL/GenBank/DDBJ databases">
        <title>An improved genome assembly and genetic linkage map for asparagus bean, Vigna unguiculata ssp. sesquipedialis.</title>
        <authorList>
            <person name="Xia Q."/>
            <person name="Zhang R."/>
            <person name="Dong Y."/>
        </authorList>
    </citation>
    <scope>NUCLEOTIDE SEQUENCE [LARGE SCALE GENOMIC DNA]</scope>
    <source>
        <tissue evidence="1">Leaf</tissue>
    </source>
</reference>
<protein>
    <submittedName>
        <fullName evidence="1">Uncharacterized protein</fullName>
    </submittedName>
</protein>
<name>A0A4D6L4G5_VIGUN</name>
<dbReference type="AlphaFoldDB" id="A0A4D6L4G5"/>
<dbReference type="EMBL" id="CP039346">
    <property type="protein sequence ID" value="QCD83379.1"/>
    <property type="molecule type" value="Genomic_DNA"/>
</dbReference>
<gene>
    <name evidence="1" type="ORF">DEO72_LG2g3723</name>
</gene>
<dbReference type="Proteomes" id="UP000501690">
    <property type="component" value="Linkage Group LG2"/>
</dbReference>
<keyword evidence="2" id="KW-1185">Reference proteome</keyword>
<sequence length="84" mass="9670">MLTIQVVHLKRSNSGNIPNLAITMRQGDKEEQVAQPWGAKGKLKKSKKLISEEKQAWENVAEELFECQKLVVFEDEEGFKNELR</sequence>
<evidence type="ECO:0000313" key="2">
    <source>
        <dbReference type="Proteomes" id="UP000501690"/>
    </source>
</evidence>